<dbReference type="RefSeq" id="WP_091509304.1">
    <property type="nucleotide sequence ID" value="NZ_FOLE01000002.1"/>
</dbReference>
<protein>
    <submittedName>
        <fullName evidence="2">Uncharacterized protein</fullName>
    </submittedName>
</protein>
<keyword evidence="1" id="KW-1133">Transmembrane helix</keyword>
<proteinExistence type="predicted"/>
<keyword evidence="1" id="KW-0812">Transmembrane</keyword>
<evidence type="ECO:0000313" key="2">
    <source>
        <dbReference type="EMBL" id="SFC06946.1"/>
    </source>
</evidence>
<sequence length="182" mass="20433">MKNQEQITITQFEIFSRWATAIITVLLDGLLLWQYFNGGIPKHHFLADESMPVVSNAWGALTIPLLTWFSLQRIKAGLFNNLTEINFPKNTVLAFGCAAAFGISLGLALLFNWSIFLENVPFIVLGLAVFFPVYKAEYFLGFVLGLTYFVGGVLPVVVGFMFLAIAAGINFTVRWIRRKLNF</sequence>
<keyword evidence="3" id="KW-1185">Reference proteome</keyword>
<name>A0A1I1G6I5_9BACT</name>
<evidence type="ECO:0000313" key="3">
    <source>
        <dbReference type="Proteomes" id="UP000199514"/>
    </source>
</evidence>
<keyword evidence="1" id="KW-0472">Membrane</keyword>
<dbReference type="Proteomes" id="UP000199514">
    <property type="component" value="Unassembled WGS sequence"/>
</dbReference>
<accession>A0A1I1G6I5</accession>
<dbReference type="OrthoDB" id="9815205at2"/>
<dbReference type="STRING" id="927664.SAMN05421780_102463"/>
<organism evidence="2 3">
    <name type="scientific">Flexibacter flexilis DSM 6793</name>
    <dbReference type="NCBI Taxonomy" id="927664"/>
    <lineage>
        <taxon>Bacteria</taxon>
        <taxon>Pseudomonadati</taxon>
        <taxon>Bacteroidota</taxon>
        <taxon>Cytophagia</taxon>
        <taxon>Cytophagales</taxon>
        <taxon>Flexibacteraceae</taxon>
        <taxon>Flexibacter</taxon>
    </lineage>
</organism>
<feature type="transmembrane region" description="Helical" evidence="1">
    <location>
        <begin position="92"/>
        <end position="116"/>
    </location>
</feature>
<feature type="transmembrane region" description="Helical" evidence="1">
    <location>
        <begin position="136"/>
        <end position="169"/>
    </location>
</feature>
<dbReference type="AlphaFoldDB" id="A0A1I1G6I5"/>
<gene>
    <name evidence="2" type="ORF">SAMN05421780_102463</name>
</gene>
<reference evidence="2 3" key="1">
    <citation type="submission" date="2016-10" db="EMBL/GenBank/DDBJ databases">
        <authorList>
            <person name="de Groot N.N."/>
        </authorList>
    </citation>
    <scope>NUCLEOTIDE SEQUENCE [LARGE SCALE GENOMIC DNA]</scope>
    <source>
        <strain evidence="2 3">DSM 6793</strain>
    </source>
</reference>
<feature type="transmembrane region" description="Helical" evidence="1">
    <location>
        <begin position="12"/>
        <end position="33"/>
    </location>
</feature>
<evidence type="ECO:0000256" key="1">
    <source>
        <dbReference type="SAM" id="Phobius"/>
    </source>
</evidence>
<dbReference type="EMBL" id="FOLE01000002">
    <property type="protein sequence ID" value="SFC06946.1"/>
    <property type="molecule type" value="Genomic_DNA"/>
</dbReference>